<evidence type="ECO:0000256" key="1">
    <source>
        <dbReference type="SAM" id="SignalP"/>
    </source>
</evidence>
<evidence type="ECO:0000313" key="3">
    <source>
        <dbReference type="Proteomes" id="UP001596405"/>
    </source>
</evidence>
<dbReference type="Proteomes" id="UP001596405">
    <property type="component" value="Unassembled WGS sequence"/>
</dbReference>
<reference evidence="3" key="1">
    <citation type="journal article" date="2019" name="Int. J. Syst. Evol. Microbiol.">
        <title>The Global Catalogue of Microorganisms (GCM) 10K type strain sequencing project: providing services to taxonomists for standard genome sequencing and annotation.</title>
        <authorList>
            <consortium name="The Broad Institute Genomics Platform"/>
            <consortium name="The Broad Institute Genome Sequencing Center for Infectious Disease"/>
            <person name="Wu L."/>
            <person name="Ma J."/>
        </authorList>
    </citation>
    <scope>NUCLEOTIDE SEQUENCE [LARGE SCALE GENOMIC DNA]</scope>
    <source>
        <strain evidence="3">CGMCC 4.7393</strain>
    </source>
</reference>
<accession>A0ABW2DPF5</accession>
<feature type="signal peptide" evidence="1">
    <location>
        <begin position="1"/>
        <end position="24"/>
    </location>
</feature>
<evidence type="ECO:0008006" key="4">
    <source>
        <dbReference type="Google" id="ProtNLM"/>
    </source>
</evidence>
<proteinExistence type="predicted"/>
<protein>
    <recommendedName>
        <fullName evidence="4">VCBS repeat-containing protein</fullName>
    </recommendedName>
</protein>
<gene>
    <name evidence="2" type="ORF">ACFQHR_13000</name>
</gene>
<keyword evidence="1" id="KW-0732">Signal</keyword>
<comment type="caution">
    <text evidence="2">The sequence shown here is derived from an EMBL/GenBank/DDBJ whole genome shotgun (WGS) entry which is preliminary data.</text>
</comment>
<organism evidence="2 3">
    <name type="scientific">Rufibacter roseus</name>
    <dbReference type="NCBI Taxonomy" id="1567108"/>
    <lineage>
        <taxon>Bacteria</taxon>
        <taxon>Pseudomonadati</taxon>
        <taxon>Bacteroidota</taxon>
        <taxon>Cytophagia</taxon>
        <taxon>Cytophagales</taxon>
        <taxon>Hymenobacteraceae</taxon>
        <taxon>Rufibacter</taxon>
    </lineage>
</organism>
<dbReference type="EMBL" id="JBHSYQ010000006">
    <property type="protein sequence ID" value="MFC6998549.1"/>
    <property type="molecule type" value="Genomic_DNA"/>
</dbReference>
<evidence type="ECO:0000313" key="2">
    <source>
        <dbReference type="EMBL" id="MFC6998549.1"/>
    </source>
</evidence>
<name>A0ABW2DPF5_9BACT</name>
<dbReference type="RefSeq" id="WP_066617266.1">
    <property type="nucleotide sequence ID" value="NZ_JBHSYQ010000006.1"/>
</dbReference>
<sequence>MKYSTKISLFLLCFFAANLGYAQADIEIPPKVAEVLEFLQNKEATKAKGEVQKIRPVSWQVFDIDKDGKEEVFLQFVPLYAQSPTISIFQRTKDGTITKLLEGLAPGKIVGLTGNDNFLDTHTSGTAKDIPLSSETSARHKALADSAHRFGLHVVLFKNYAHTDTRRTLNSLVDLTHLDTDRTECGDFKFPQPDQIAAGKMAGQKYNFFVAKVDDQLYCYEIRRFSKRGFIEKTVTVVPLPEEFLQLEIVKDQIKYRTKDDKVKPFKI</sequence>
<feature type="chain" id="PRO_5047501367" description="VCBS repeat-containing protein" evidence="1">
    <location>
        <begin position="25"/>
        <end position="268"/>
    </location>
</feature>
<keyword evidence="3" id="KW-1185">Reference proteome</keyword>